<dbReference type="Proteomes" id="UP000016646">
    <property type="component" value="Unassembled WGS sequence"/>
</dbReference>
<evidence type="ECO:0000313" key="2">
    <source>
        <dbReference type="Proteomes" id="UP000016646"/>
    </source>
</evidence>
<dbReference type="EMBL" id="AVQI01000032">
    <property type="protein sequence ID" value="ERK03495.1"/>
    <property type="molecule type" value="Genomic_DNA"/>
</dbReference>
<sequence length="42" mass="4925">MFSYYTTAFEIYQKKDGFSERFYRTGLHIACTFYVDISAPVG</sequence>
<keyword evidence="2" id="KW-1185">Reference proteome</keyword>
<proteinExistence type="predicted"/>
<evidence type="ECO:0000313" key="1">
    <source>
        <dbReference type="EMBL" id="ERK03495.1"/>
    </source>
</evidence>
<organism evidence="1 2">
    <name type="scientific">Treponema socranskii subsp. socranskii VPI DR56BR1116 = ATCC 35536</name>
    <dbReference type="NCBI Taxonomy" id="1125725"/>
    <lineage>
        <taxon>Bacteria</taxon>
        <taxon>Pseudomonadati</taxon>
        <taxon>Spirochaetota</taxon>
        <taxon>Spirochaetia</taxon>
        <taxon>Spirochaetales</taxon>
        <taxon>Treponemataceae</taxon>
        <taxon>Treponema</taxon>
    </lineage>
</organism>
<protein>
    <submittedName>
        <fullName evidence="1">Uncharacterized protein</fullName>
    </submittedName>
</protein>
<comment type="caution">
    <text evidence="1">The sequence shown here is derived from an EMBL/GenBank/DDBJ whole genome shotgun (WGS) entry which is preliminary data.</text>
</comment>
<reference evidence="1 2" key="1">
    <citation type="submission" date="2013-08" db="EMBL/GenBank/DDBJ databases">
        <authorList>
            <person name="Durkin A.S."/>
            <person name="Haft D.R."/>
            <person name="McCorrison J."/>
            <person name="Torralba M."/>
            <person name="Gillis M."/>
            <person name="Haft D.H."/>
            <person name="Methe B."/>
            <person name="Sutton G."/>
            <person name="Nelson K.E."/>
        </authorList>
    </citation>
    <scope>NUCLEOTIDE SEQUENCE [LARGE SCALE GENOMIC DNA]</scope>
    <source>
        <strain evidence="1 2">ATCC 35536</strain>
    </source>
</reference>
<accession>A0ABP2YM48</accession>
<name>A0ABP2YM48_TRESO</name>
<gene>
    <name evidence="1" type="ORF">HMPREF0860_2506</name>
</gene>